<dbReference type="RefSeq" id="WP_076613642.1">
    <property type="nucleotide sequence ID" value="NZ_CP019323.1"/>
</dbReference>
<dbReference type="KEGG" id="lalw:BTM29_00565"/>
<dbReference type="AlphaFoldDB" id="A0A1P8PZZ8"/>
<accession>A0A1P8PZZ8</accession>
<proteinExistence type="predicted"/>
<name>A0A1P8PZZ8_9LACO</name>
<evidence type="ECO:0000313" key="1">
    <source>
        <dbReference type="EMBL" id="APX71131.1"/>
    </source>
</evidence>
<protein>
    <submittedName>
        <fullName evidence="1">Uncharacterized protein</fullName>
    </submittedName>
</protein>
<dbReference type="EMBL" id="CP019323">
    <property type="protein sequence ID" value="APX71131.1"/>
    <property type="molecule type" value="Genomic_DNA"/>
</dbReference>
<sequence>MQIADQNVLYEALFAGENNIEVVGDAYEICNSVLQSQISATGNDWSITGSGGWLAIFSGFNQSIKRLFMSSSSKQLENLKRIIINKYVIRRTKKENTYLLELKHKKNVRK</sequence>
<gene>
    <name evidence="1" type="ORF">BTM29_00565</name>
</gene>
<organism evidence="1 2">
    <name type="scientific">Companilactobacillus allii</name>
    <dbReference type="NCBI Taxonomy" id="1847728"/>
    <lineage>
        <taxon>Bacteria</taxon>
        <taxon>Bacillati</taxon>
        <taxon>Bacillota</taxon>
        <taxon>Bacilli</taxon>
        <taxon>Lactobacillales</taxon>
        <taxon>Lactobacillaceae</taxon>
        <taxon>Companilactobacillus</taxon>
    </lineage>
</organism>
<keyword evidence="2" id="KW-1185">Reference proteome</keyword>
<evidence type="ECO:0000313" key="2">
    <source>
        <dbReference type="Proteomes" id="UP000187499"/>
    </source>
</evidence>
<reference evidence="2" key="1">
    <citation type="submission" date="2016-12" db="EMBL/GenBank/DDBJ databases">
        <authorList>
            <person name="Jung M.Y."/>
            <person name="Lee S.H."/>
        </authorList>
    </citation>
    <scope>NUCLEOTIDE SEQUENCE [LARGE SCALE GENOMIC DNA]</scope>
    <source>
        <strain evidence="2">WiKim39</strain>
    </source>
</reference>
<dbReference type="OrthoDB" id="2297567at2"/>
<dbReference type="Proteomes" id="UP000187499">
    <property type="component" value="Chromosome"/>
</dbReference>